<feature type="domain" description="Saposin B-type" evidence="3">
    <location>
        <begin position="71"/>
        <end position="153"/>
    </location>
</feature>
<dbReference type="SUPFAM" id="SSF47862">
    <property type="entry name" value="Saposin"/>
    <property type="match status" value="1"/>
</dbReference>
<dbReference type="AlphaFoldDB" id="A0A5K1TYT9"/>
<comment type="caution">
    <text evidence="4">The sequence shown here is derived from an EMBL/GenBank/DDBJ whole genome shotgun (WGS) entry which is preliminary data.</text>
</comment>
<evidence type="ECO:0000313" key="5">
    <source>
        <dbReference type="Proteomes" id="UP000078387"/>
    </source>
</evidence>
<reference evidence="4 5" key="1">
    <citation type="submission" date="2016-05" db="EMBL/GenBank/DDBJ databases">
        <title>First whole genome sequencing of Entamoeba histolytica HM1:IMSS-clone-6.</title>
        <authorList>
            <person name="Mukherjee Avik.K."/>
            <person name="Izumyama S."/>
            <person name="Nakada-Tsukui K."/>
            <person name="Nozaki T."/>
        </authorList>
    </citation>
    <scope>NUCLEOTIDE SEQUENCE [LARGE SCALE GENOMIC DNA]</scope>
    <source>
        <strain evidence="4 5">HM1:IMSS clone 6</strain>
    </source>
</reference>
<dbReference type="VEuPathDB" id="AmoebaDB:EHI_118190"/>
<dbReference type="EMBL" id="BDEQ01000001">
    <property type="protein sequence ID" value="GAT94069.1"/>
    <property type="molecule type" value="Genomic_DNA"/>
</dbReference>
<dbReference type="Proteomes" id="UP000078387">
    <property type="component" value="Unassembled WGS sequence"/>
</dbReference>
<dbReference type="VEuPathDB" id="AmoebaDB:EHI5A_272900"/>
<dbReference type="InterPro" id="IPR008139">
    <property type="entry name" value="SaposinB_dom"/>
</dbReference>
<proteinExistence type="predicted"/>
<dbReference type="PROSITE" id="PS50015">
    <property type="entry name" value="SAP_B"/>
    <property type="match status" value="1"/>
</dbReference>
<feature type="chain" id="PRO_5023882272" description="Saposin B-type domain-containing protein" evidence="2">
    <location>
        <begin position="16"/>
        <end position="153"/>
    </location>
</feature>
<dbReference type="InterPro" id="IPR011001">
    <property type="entry name" value="Saposin-like"/>
</dbReference>
<dbReference type="VEuPathDB" id="AmoebaDB:KM1_322550"/>
<protein>
    <recommendedName>
        <fullName evidence="3">Saposin B-type domain-containing protein</fullName>
    </recommendedName>
</protein>
<accession>A0A5K1TYT9</accession>
<gene>
    <name evidence="4" type="ORF">CL6EHI_118190</name>
</gene>
<feature type="signal peptide" evidence="2">
    <location>
        <begin position="1"/>
        <end position="15"/>
    </location>
</feature>
<organism evidence="4 5">
    <name type="scientific">Entamoeba histolytica</name>
    <dbReference type="NCBI Taxonomy" id="5759"/>
    <lineage>
        <taxon>Eukaryota</taxon>
        <taxon>Amoebozoa</taxon>
        <taxon>Evosea</taxon>
        <taxon>Archamoebae</taxon>
        <taxon>Mastigamoebida</taxon>
        <taxon>Entamoebidae</taxon>
        <taxon>Entamoeba</taxon>
    </lineage>
</organism>
<evidence type="ECO:0000259" key="3">
    <source>
        <dbReference type="PROSITE" id="PS50015"/>
    </source>
</evidence>
<dbReference type="SMART" id="SM00741">
    <property type="entry name" value="SapB"/>
    <property type="match status" value="1"/>
</dbReference>
<name>A0A5K1TYT9_ENTHI</name>
<evidence type="ECO:0000256" key="2">
    <source>
        <dbReference type="SAM" id="SignalP"/>
    </source>
</evidence>
<dbReference type="Gene3D" id="1.10.225.10">
    <property type="entry name" value="Saposin-like"/>
    <property type="match status" value="1"/>
</dbReference>
<dbReference type="OMA" id="YCEHREG"/>
<evidence type="ECO:0000256" key="1">
    <source>
        <dbReference type="ARBA" id="ARBA00023157"/>
    </source>
</evidence>
<keyword evidence="2" id="KW-0732">Signal</keyword>
<sequence length="153" mass="17468">MLFILCLTLIVFAKAEKGNSCDSAIRNAQIVSRSKDVLEKCIKKELPSDVCVDIYSRQAFNPKVYCESRGGDILCNLCNSVADKLINAAESNMALDKVHELMNSLCVKFRRELPQHYCYFVLDELYFKILQYLESGNRSDQFCEWAKMCPSSN</sequence>
<evidence type="ECO:0000313" key="4">
    <source>
        <dbReference type="EMBL" id="GAT94069.1"/>
    </source>
</evidence>
<keyword evidence="1" id="KW-1015">Disulfide bond</keyword>